<dbReference type="InterPro" id="IPR007263">
    <property type="entry name" value="DCC1-like"/>
</dbReference>
<dbReference type="PANTHER" id="PTHR34290:SF2">
    <property type="entry name" value="OS04G0668800 PROTEIN"/>
    <property type="match status" value="1"/>
</dbReference>
<dbReference type="OrthoDB" id="5294764at2"/>
<dbReference type="KEGG" id="osg:BST96_16005"/>
<accession>A0A1X9NEA0</accession>
<dbReference type="GO" id="GO:0015035">
    <property type="term" value="F:protein-disulfide reductase activity"/>
    <property type="evidence" value="ECO:0007669"/>
    <property type="project" value="InterPro"/>
</dbReference>
<protein>
    <recommendedName>
        <fullName evidence="3">Thiol-disulfide oxidoreductase</fullName>
    </recommendedName>
</protein>
<dbReference type="Pfam" id="PF04134">
    <property type="entry name" value="DCC1-like"/>
    <property type="match status" value="1"/>
</dbReference>
<dbReference type="AlphaFoldDB" id="A0A1X9NEA0"/>
<sequence length="122" mass="14251">MPRDTLFYDGQCPLCSVEMKKLRQQAGQQIQLVDIHSLSPSPELPDKNALLRSLHLQKANGDLLQGIEANVAAWQHTRLGIFWRWLRWPVIKPLANFCYHYWAERRYQQLYPNPHPTSTGKD</sequence>
<dbReference type="RefSeq" id="WP_085759658.1">
    <property type="nucleotide sequence ID" value="NZ_CP019343.1"/>
</dbReference>
<evidence type="ECO:0000313" key="1">
    <source>
        <dbReference type="EMBL" id="ARN75481.1"/>
    </source>
</evidence>
<dbReference type="EMBL" id="CP019343">
    <property type="protein sequence ID" value="ARN75481.1"/>
    <property type="molecule type" value="Genomic_DNA"/>
</dbReference>
<dbReference type="PANTHER" id="PTHR34290">
    <property type="entry name" value="SI:CH73-390P7.2"/>
    <property type="match status" value="1"/>
</dbReference>
<name>A0A1X9NEA0_9GAMM</name>
<dbReference type="STRING" id="716816.BST96_16005"/>
<gene>
    <name evidence="1" type="ORF">BST96_16005</name>
</gene>
<evidence type="ECO:0000313" key="2">
    <source>
        <dbReference type="Proteomes" id="UP000193450"/>
    </source>
</evidence>
<evidence type="ECO:0008006" key="3">
    <source>
        <dbReference type="Google" id="ProtNLM"/>
    </source>
</evidence>
<proteinExistence type="predicted"/>
<reference evidence="1 2" key="1">
    <citation type="submission" date="2016-11" db="EMBL/GenBank/DDBJ databases">
        <title>Trade-off between light-utilization and light-protection in marine flavobacteria.</title>
        <authorList>
            <person name="Kumagai Y."/>
        </authorList>
    </citation>
    <scope>NUCLEOTIDE SEQUENCE [LARGE SCALE GENOMIC DNA]</scope>
    <source>
        <strain evidence="1 2">NBRC 107125</strain>
    </source>
</reference>
<organism evidence="1 2">
    <name type="scientific">Oceanicoccus sagamiensis</name>
    <dbReference type="NCBI Taxonomy" id="716816"/>
    <lineage>
        <taxon>Bacteria</taxon>
        <taxon>Pseudomonadati</taxon>
        <taxon>Pseudomonadota</taxon>
        <taxon>Gammaproteobacteria</taxon>
        <taxon>Cellvibrionales</taxon>
        <taxon>Spongiibacteraceae</taxon>
        <taxon>Oceanicoccus</taxon>
    </lineage>
</organism>
<dbReference type="InterPro" id="IPR044691">
    <property type="entry name" value="DCC1_Trx"/>
</dbReference>
<dbReference type="Proteomes" id="UP000193450">
    <property type="component" value="Chromosome"/>
</dbReference>
<keyword evidence="2" id="KW-1185">Reference proteome</keyword>